<dbReference type="HOGENOM" id="CLU_153620_0_0_2"/>
<dbReference type="AlphaFoldDB" id="H2C9A4"/>
<dbReference type="CDD" id="cd00090">
    <property type="entry name" value="HTH_ARSR"/>
    <property type="match status" value="1"/>
</dbReference>
<dbReference type="InterPro" id="IPR001845">
    <property type="entry name" value="HTH_ArsR_DNA-bd_dom"/>
</dbReference>
<evidence type="ECO:0000313" key="2">
    <source>
        <dbReference type="EMBL" id="EHP68730.1"/>
    </source>
</evidence>
<accession>H2C9A4</accession>
<dbReference type="InterPro" id="IPR036390">
    <property type="entry name" value="WH_DNA-bd_sf"/>
</dbReference>
<reference evidence="2 3" key="1">
    <citation type="submission" date="2012-01" db="EMBL/GenBank/DDBJ databases">
        <title>Improved High-Quality Draft sequence of Metallosphaera yellowstonensis MK1.</title>
        <authorList>
            <consortium name="US DOE Joint Genome Institute"/>
            <person name="Lucas S."/>
            <person name="Han J."/>
            <person name="Cheng J.-F."/>
            <person name="Goodwin L."/>
            <person name="Pitluck S."/>
            <person name="Peters L."/>
            <person name="Teshima H."/>
            <person name="Detter J.C."/>
            <person name="Han C."/>
            <person name="Tapia R."/>
            <person name="Land M."/>
            <person name="Hauser L."/>
            <person name="Kyrpides N."/>
            <person name="Kozubal M."/>
            <person name="Macur R.E."/>
            <person name="Jay Z."/>
            <person name="Inskeep W."/>
            <person name="Woyke T."/>
        </authorList>
    </citation>
    <scope>NUCLEOTIDE SEQUENCE [LARGE SCALE GENOMIC DNA]</scope>
    <source>
        <strain evidence="2 3">MK1</strain>
    </source>
</reference>
<proteinExistence type="predicted"/>
<gene>
    <name evidence="2" type="ORF">MetMK1DRAFT_00031750</name>
</gene>
<feature type="domain" description="HTH arsR-type" evidence="1">
    <location>
        <begin position="2"/>
        <end position="103"/>
    </location>
</feature>
<dbReference type="RefSeq" id="WP_009075461.1">
    <property type="nucleotide sequence ID" value="NZ_JH597770.1"/>
</dbReference>
<dbReference type="SMART" id="SM00418">
    <property type="entry name" value="HTH_ARSR"/>
    <property type="match status" value="1"/>
</dbReference>
<dbReference type="PANTHER" id="PTHR38600:SF1">
    <property type="entry name" value="TRANSCRIPTIONAL REGULATORY PROTEIN"/>
    <property type="match status" value="1"/>
</dbReference>
<dbReference type="Pfam" id="PF01022">
    <property type="entry name" value="HTH_5"/>
    <property type="match status" value="1"/>
</dbReference>
<dbReference type="InterPro" id="IPR036388">
    <property type="entry name" value="WH-like_DNA-bd_sf"/>
</dbReference>
<organism evidence="2 3">
    <name type="scientific">Metallosphaera yellowstonensis MK1</name>
    <dbReference type="NCBI Taxonomy" id="671065"/>
    <lineage>
        <taxon>Archaea</taxon>
        <taxon>Thermoproteota</taxon>
        <taxon>Thermoprotei</taxon>
        <taxon>Sulfolobales</taxon>
        <taxon>Sulfolobaceae</taxon>
        <taxon>Metallosphaera</taxon>
    </lineage>
</organism>
<dbReference type="OrthoDB" id="35765at2157"/>
<dbReference type="eggNOG" id="arCOG00731">
    <property type="taxonomic scope" value="Archaea"/>
</dbReference>
<keyword evidence="3" id="KW-1185">Reference proteome</keyword>
<protein>
    <submittedName>
        <fullName evidence="2">Putative transcriptional regulator</fullName>
    </submittedName>
</protein>
<dbReference type="SUPFAM" id="SSF46785">
    <property type="entry name" value="Winged helix' DNA-binding domain"/>
    <property type="match status" value="1"/>
</dbReference>
<name>H2C9A4_9CREN</name>
<dbReference type="PANTHER" id="PTHR38600">
    <property type="entry name" value="TRANSCRIPTIONAL REGULATORY PROTEIN"/>
    <property type="match status" value="1"/>
</dbReference>
<dbReference type="PROSITE" id="PS50987">
    <property type="entry name" value="HTH_ARSR_2"/>
    <property type="match status" value="1"/>
</dbReference>
<evidence type="ECO:0000313" key="3">
    <source>
        <dbReference type="Proteomes" id="UP000003980"/>
    </source>
</evidence>
<dbReference type="InterPro" id="IPR011991">
    <property type="entry name" value="ArsR-like_HTH"/>
</dbReference>
<dbReference type="Gene3D" id="1.10.10.10">
    <property type="entry name" value="Winged helix-like DNA-binding domain superfamily/Winged helix DNA-binding domain"/>
    <property type="match status" value="1"/>
</dbReference>
<dbReference type="STRING" id="671065.MetMK1DRAFT_00031750"/>
<sequence length="105" mass="12090">MSNERERREIRKLFKLLFLTSRGGITRVRIITALLSSPMNANQLSRALNLDYKTVIHHLEVLTENSLVVKEGEGYGALYRPSSFLKLHFDIYQEIVGNFKPVKKA</sequence>
<evidence type="ECO:0000259" key="1">
    <source>
        <dbReference type="PROSITE" id="PS50987"/>
    </source>
</evidence>
<dbReference type="Proteomes" id="UP000003980">
    <property type="component" value="Unassembled WGS sequence"/>
</dbReference>
<dbReference type="GO" id="GO:0003700">
    <property type="term" value="F:DNA-binding transcription factor activity"/>
    <property type="evidence" value="ECO:0007669"/>
    <property type="project" value="InterPro"/>
</dbReference>
<dbReference type="EMBL" id="JH597770">
    <property type="protein sequence ID" value="EHP68730.1"/>
    <property type="molecule type" value="Genomic_DNA"/>
</dbReference>